<dbReference type="InterPro" id="IPR045609">
    <property type="entry name" value="DUF6451"/>
</dbReference>
<gene>
    <name evidence="2" type="ORF">SMTD_LOCUS15712</name>
</gene>
<sequence length="232" mass="27210">MSPKAERYVRRWLTDASPLERTTALELIDKLYRETNEQDQLTDTQFQIVMKRAKNIIDEHGRSAADVKARIGKAREAYLQLKNIWNSKQLSTVNIKVRISNTNVNTVLLYGEETWTITKAIIKKIRVFINNCLRKTRRIRWPNTISNNVWERTNQITAEEEALEVDRTHIEESAQLRHKASPHLESAKRKEKWKTKDHITQINGERHEKNEQQLDTTRKEGSGQRGLENDGR</sequence>
<reference evidence="2 3" key="1">
    <citation type="submission" date="2018-11" db="EMBL/GenBank/DDBJ databases">
        <authorList>
            <consortium name="Pathogen Informatics"/>
        </authorList>
    </citation>
    <scope>NUCLEOTIDE SEQUENCE [LARGE SCALE GENOMIC DNA]</scope>
    <source>
        <strain>Denwood</strain>
        <strain evidence="3">Zambia</strain>
    </source>
</reference>
<dbReference type="Pfam" id="PF20049">
    <property type="entry name" value="DUF6451"/>
    <property type="match status" value="1"/>
</dbReference>
<dbReference type="EMBL" id="UZAL01036201">
    <property type="protein sequence ID" value="VDP69312.1"/>
    <property type="molecule type" value="Genomic_DNA"/>
</dbReference>
<keyword evidence="3" id="KW-1185">Reference proteome</keyword>
<evidence type="ECO:0000256" key="1">
    <source>
        <dbReference type="SAM" id="MobiDB-lite"/>
    </source>
</evidence>
<evidence type="ECO:0000313" key="3">
    <source>
        <dbReference type="Proteomes" id="UP000269396"/>
    </source>
</evidence>
<dbReference type="PANTHER" id="PTHR47027:SF25">
    <property type="entry name" value="REVERSE TRANSCRIPTASE DOMAIN-CONTAINING PROTEIN"/>
    <property type="match status" value="1"/>
</dbReference>
<dbReference type="Proteomes" id="UP000269396">
    <property type="component" value="Unassembled WGS sequence"/>
</dbReference>
<proteinExistence type="predicted"/>
<protein>
    <submittedName>
        <fullName evidence="2">Uncharacterized protein</fullName>
    </submittedName>
</protein>
<evidence type="ECO:0000313" key="2">
    <source>
        <dbReference type="EMBL" id="VDP69312.1"/>
    </source>
</evidence>
<accession>A0A183PMX7</accession>
<feature type="region of interest" description="Disordered" evidence="1">
    <location>
        <begin position="172"/>
        <end position="232"/>
    </location>
</feature>
<feature type="compositionally biased region" description="Basic and acidic residues" evidence="1">
    <location>
        <begin position="194"/>
        <end position="232"/>
    </location>
</feature>
<name>A0A183PMX7_9TREM</name>
<dbReference type="PANTHER" id="PTHR47027">
    <property type="entry name" value="REVERSE TRANSCRIPTASE DOMAIN-CONTAINING PROTEIN"/>
    <property type="match status" value="1"/>
</dbReference>
<dbReference type="AlphaFoldDB" id="A0A183PMX7"/>
<dbReference type="STRING" id="31246.A0A183PMX7"/>
<organism evidence="2 3">
    <name type="scientific">Schistosoma mattheei</name>
    <dbReference type="NCBI Taxonomy" id="31246"/>
    <lineage>
        <taxon>Eukaryota</taxon>
        <taxon>Metazoa</taxon>
        <taxon>Spiralia</taxon>
        <taxon>Lophotrochozoa</taxon>
        <taxon>Platyhelminthes</taxon>
        <taxon>Trematoda</taxon>
        <taxon>Digenea</taxon>
        <taxon>Strigeidida</taxon>
        <taxon>Schistosomatoidea</taxon>
        <taxon>Schistosomatidae</taxon>
        <taxon>Schistosoma</taxon>
    </lineage>
</organism>